<accession>A0A834HZD3</accession>
<dbReference type="AlphaFoldDB" id="A0A834HZD3"/>
<gene>
    <name evidence="1" type="ORF">GWI33_015687</name>
</gene>
<sequence length="176" mass="19923">MQLTRLGQLHKSFMGNGFNTHRSLASPLCSGPNPDRERAGLSGIGTSGVGKDDSEIWDFYLMFAFGERAVAETLYWSLRCRWADIIGNLWWLNAISVIGDRWSGLDIPISAVPLLIFSISDFFALARNNLRRRERVDKWIYKNVINSRAYKVAFTAATTSTLRRMASHILADVQYC</sequence>
<name>A0A834HZD3_RHYFE</name>
<evidence type="ECO:0000313" key="1">
    <source>
        <dbReference type="EMBL" id="KAF7271430.1"/>
    </source>
</evidence>
<protein>
    <submittedName>
        <fullName evidence="1">Uncharacterized protein</fullName>
    </submittedName>
</protein>
<reference evidence="1" key="1">
    <citation type="submission" date="2020-08" db="EMBL/GenBank/DDBJ databases">
        <title>Genome sequencing and assembly of the red palm weevil Rhynchophorus ferrugineus.</title>
        <authorList>
            <person name="Dias G.B."/>
            <person name="Bergman C.M."/>
            <person name="Manee M."/>
        </authorList>
    </citation>
    <scope>NUCLEOTIDE SEQUENCE</scope>
    <source>
        <strain evidence="1">AA-2017</strain>
        <tissue evidence="1">Whole larva</tissue>
    </source>
</reference>
<dbReference type="EMBL" id="JAACXV010013966">
    <property type="protein sequence ID" value="KAF7271430.1"/>
    <property type="molecule type" value="Genomic_DNA"/>
</dbReference>
<keyword evidence="2" id="KW-1185">Reference proteome</keyword>
<proteinExistence type="predicted"/>
<evidence type="ECO:0000313" key="2">
    <source>
        <dbReference type="Proteomes" id="UP000625711"/>
    </source>
</evidence>
<comment type="caution">
    <text evidence="1">The sequence shown here is derived from an EMBL/GenBank/DDBJ whole genome shotgun (WGS) entry which is preliminary data.</text>
</comment>
<organism evidence="1 2">
    <name type="scientific">Rhynchophorus ferrugineus</name>
    <name type="common">Red palm weevil</name>
    <name type="synonym">Curculio ferrugineus</name>
    <dbReference type="NCBI Taxonomy" id="354439"/>
    <lineage>
        <taxon>Eukaryota</taxon>
        <taxon>Metazoa</taxon>
        <taxon>Ecdysozoa</taxon>
        <taxon>Arthropoda</taxon>
        <taxon>Hexapoda</taxon>
        <taxon>Insecta</taxon>
        <taxon>Pterygota</taxon>
        <taxon>Neoptera</taxon>
        <taxon>Endopterygota</taxon>
        <taxon>Coleoptera</taxon>
        <taxon>Polyphaga</taxon>
        <taxon>Cucujiformia</taxon>
        <taxon>Curculionidae</taxon>
        <taxon>Dryophthorinae</taxon>
        <taxon>Rhynchophorus</taxon>
    </lineage>
</organism>
<dbReference type="Proteomes" id="UP000625711">
    <property type="component" value="Unassembled WGS sequence"/>
</dbReference>